<dbReference type="GeneID" id="115727537"/>
<keyword evidence="2" id="KW-0677">Repeat</keyword>
<reference evidence="4" key="1">
    <citation type="submission" date="2025-08" db="UniProtKB">
        <authorList>
            <consortium name="RefSeq"/>
        </authorList>
    </citation>
    <scope>IDENTIFICATION</scope>
    <source>
        <tissue evidence="4">Leaf</tissue>
    </source>
</reference>
<dbReference type="PANTHER" id="PTHR46122:SF9">
    <property type="entry name" value="F-BOX_KELCH-REPEAT PROTEIN"/>
    <property type="match status" value="1"/>
</dbReference>
<evidence type="ECO:0000313" key="4">
    <source>
        <dbReference type="RefSeq" id="XP_048136789.1"/>
    </source>
</evidence>
<keyword evidence="3" id="KW-1185">Reference proteome</keyword>
<dbReference type="PANTHER" id="PTHR46122">
    <property type="entry name" value="GALACTOSE OXIDASE/KELCH REPEAT PROTEIN-RELATED"/>
    <property type="match status" value="1"/>
</dbReference>
<gene>
    <name evidence="4" type="primary">LOC115727537</name>
</gene>
<accession>A0ABM3HJK5</accession>
<dbReference type="InterPro" id="IPR052439">
    <property type="entry name" value="F-box/Kelch-repeat"/>
</dbReference>
<protein>
    <submittedName>
        <fullName evidence="4">F-box/kelch-repeat protein At1g74510-like</fullName>
    </submittedName>
</protein>
<evidence type="ECO:0000313" key="3">
    <source>
        <dbReference type="Proteomes" id="UP000827889"/>
    </source>
</evidence>
<dbReference type="Gene3D" id="2.120.10.80">
    <property type="entry name" value="Kelch-type beta propeller"/>
    <property type="match status" value="1"/>
</dbReference>
<dbReference type="Pfam" id="PF01344">
    <property type="entry name" value="Kelch_1"/>
    <property type="match status" value="2"/>
</dbReference>
<proteinExistence type="predicted"/>
<dbReference type="InterPro" id="IPR015915">
    <property type="entry name" value="Kelch-typ_b-propeller"/>
</dbReference>
<dbReference type="SUPFAM" id="SSF117281">
    <property type="entry name" value="Kelch motif"/>
    <property type="match status" value="1"/>
</dbReference>
<dbReference type="SMART" id="SM00612">
    <property type="entry name" value="Kelch"/>
    <property type="match status" value="3"/>
</dbReference>
<evidence type="ECO:0000256" key="1">
    <source>
        <dbReference type="ARBA" id="ARBA00022441"/>
    </source>
</evidence>
<name>A0ABM3HJK5_9MYRT</name>
<dbReference type="Proteomes" id="UP000827889">
    <property type="component" value="Chromosome 6"/>
</dbReference>
<evidence type="ECO:0000256" key="2">
    <source>
        <dbReference type="ARBA" id="ARBA00022737"/>
    </source>
</evidence>
<dbReference type="RefSeq" id="XP_048136789.1">
    <property type="nucleotide sequence ID" value="XM_048280832.1"/>
</dbReference>
<dbReference type="InterPro" id="IPR006652">
    <property type="entry name" value="Kelch_1"/>
</dbReference>
<keyword evidence="1" id="KW-0880">Kelch repeat</keyword>
<organism evidence="3 4">
    <name type="scientific">Rhodamnia argentea</name>
    <dbReference type="NCBI Taxonomy" id="178133"/>
    <lineage>
        <taxon>Eukaryota</taxon>
        <taxon>Viridiplantae</taxon>
        <taxon>Streptophyta</taxon>
        <taxon>Embryophyta</taxon>
        <taxon>Tracheophyta</taxon>
        <taxon>Spermatophyta</taxon>
        <taxon>Magnoliopsida</taxon>
        <taxon>eudicotyledons</taxon>
        <taxon>Gunneridae</taxon>
        <taxon>Pentapetalae</taxon>
        <taxon>rosids</taxon>
        <taxon>malvids</taxon>
        <taxon>Myrtales</taxon>
        <taxon>Myrtaceae</taxon>
        <taxon>Myrtoideae</taxon>
        <taxon>Myrteae</taxon>
        <taxon>Australasian group</taxon>
        <taxon>Rhodamnia</taxon>
    </lineage>
</organism>
<sequence>MQGAHYLSLSKAVRVGDRHRAGEKEDSSSLIHHIGHDNSVSCLLRCSRSDYGSLASVNRSFRSLIKSGELYRLRRQIGVVEHWVYFSCNLLQWEVFDPIRSRWLHLPRMSANECFCFSDKESLAVGTELLVFGKDIISYIIYKYSILTNTWTSGMEMNVPRCLFASASLGEIAILAGGCDPRGNVLSSAELYNSDTGRWEMLPDMNTARKMCSGVFMDGKFYVIGGIGTGNIRSLSCGEVYDMETRTWREIPNMFPARNGETGATEAPSVVEAPPLLAVVNNELYAADLAAKEVRKYDKVRNSWSTLGSLPEHAMSMNGWGIAFQGCGERIVVIGGPRSLGGGTVELNFWVPNEGPPQWKLLARKPSNTFVYSCAVMGC</sequence>